<comment type="caution">
    <text evidence="10">The sequence shown here is derived from an EMBL/GenBank/DDBJ whole genome shotgun (WGS) entry which is preliminary data.</text>
</comment>
<dbReference type="Proteomes" id="UP001165678">
    <property type="component" value="Unassembled WGS sequence"/>
</dbReference>
<evidence type="ECO:0000256" key="3">
    <source>
        <dbReference type="ARBA" id="ARBA00029447"/>
    </source>
</evidence>
<dbReference type="InterPro" id="IPR051310">
    <property type="entry name" value="MCP_chemotaxis"/>
</dbReference>
<evidence type="ECO:0000256" key="7">
    <source>
        <dbReference type="SAM" id="Phobius"/>
    </source>
</evidence>
<dbReference type="SUPFAM" id="SSF58104">
    <property type="entry name" value="Methyl-accepting chemotaxis protein (MCP) signaling domain"/>
    <property type="match status" value="1"/>
</dbReference>
<dbReference type="GO" id="GO:0004888">
    <property type="term" value="F:transmembrane signaling receptor activity"/>
    <property type="evidence" value="ECO:0007669"/>
    <property type="project" value="InterPro"/>
</dbReference>
<evidence type="ECO:0000256" key="2">
    <source>
        <dbReference type="ARBA" id="ARBA00023224"/>
    </source>
</evidence>
<dbReference type="CDD" id="cd06225">
    <property type="entry name" value="HAMP"/>
    <property type="match status" value="1"/>
</dbReference>
<evidence type="ECO:0000256" key="1">
    <source>
        <dbReference type="ARBA" id="ARBA00004370"/>
    </source>
</evidence>
<dbReference type="Gene3D" id="1.10.287.950">
    <property type="entry name" value="Methyl-accepting chemotaxis protein"/>
    <property type="match status" value="1"/>
</dbReference>
<dbReference type="PROSITE" id="PS50885">
    <property type="entry name" value="HAMP"/>
    <property type="match status" value="1"/>
</dbReference>
<comment type="subcellular location">
    <subcellularLocation>
        <location evidence="1">Membrane</location>
    </subcellularLocation>
</comment>
<dbReference type="PANTHER" id="PTHR43531">
    <property type="entry name" value="PROTEIN ICFG"/>
    <property type="match status" value="1"/>
</dbReference>
<dbReference type="EMBL" id="JAPIVE010000002">
    <property type="protein sequence ID" value="MCX2524160.1"/>
    <property type="molecule type" value="Genomic_DNA"/>
</dbReference>
<organism evidence="10 11">
    <name type="scientific">Larsenimonas rhizosphaerae</name>
    <dbReference type="NCBI Taxonomy" id="2944682"/>
    <lineage>
        <taxon>Bacteria</taxon>
        <taxon>Pseudomonadati</taxon>
        <taxon>Pseudomonadota</taxon>
        <taxon>Gammaproteobacteria</taxon>
        <taxon>Oceanospirillales</taxon>
        <taxon>Halomonadaceae</taxon>
        <taxon>Larsenimonas</taxon>
    </lineage>
</organism>
<evidence type="ECO:0000313" key="10">
    <source>
        <dbReference type="EMBL" id="MCX2524160.1"/>
    </source>
</evidence>
<evidence type="ECO:0000259" key="8">
    <source>
        <dbReference type="PROSITE" id="PS50111"/>
    </source>
</evidence>
<keyword evidence="7" id="KW-0812">Transmembrane</keyword>
<dbReference type="PANTHER" id="PTHR43531:SF16">
    <property type="entry name" value="METHYL-ACCEPTING CHEMOTAXIS PROTEIN II"/>
    <property type="match status" value="1"/>
</dbReference>
<dbReference type="InterPro" id="IPR003660">
    <property type="entry name" value="HAMP_dom"/>
</dbReference>
<feature type="domain" description="HAMP" evidence="9">
    <location>
        <begin position="381"/>
        <end position="435"/>
    </location>
</feature>
<dbReference type="InterPro" id="IPR004090">
    <property type="entry name" value="Chemotax_Me-accpt_rcpt"/>
</dbReference>
<name>A0AA41ZNH8_9GAMM</name>
<feature type="coiled-coil region" evidence="5">
    <location>
        <begin position="640"/>
        <end position="667"/>
    </location>
</feature>
<gene>
    <name evidence="10" type="ORF">OQ287_07900</name>
</gene>
<keyword evidence="11" id="KW-1185">Reference proteome</keyword>
<keyword evidence="7" id="KW-1133">Transmembrane helix</keyword>
<dbReference type="InterPro" id="IPR004089">
    <property type="entry name" value="MCPsignal_dom"/>
</dbReference>
<dbReference type="GO" id="GO:0006935">
    <property type="term" value="P:chemotaxis"/>
    <property type="evidence" value="ECO:0007669"/>
    <property type="project" value="InterPro"/>
</dbReference>
<sequence>MKHFTSIKHFVVLAAGACLLAVVLALLGYNYVSTTRTEATVADSTETLLKKTTDARLASVASDQAGQINLKLEGALSVAKELAHANELMAAGANGPVLDITRNELSAMVRQAVVRNPALLDAFIGWEPNAFGSDAEFAGQETNGYDGSGRFMPWWYRTSTGDVEVLPLGGTMDSQKRMDSGVREGEYYLCPKEKGQICVIDPAIYDYDGKQVMVTSFNVPIMVDGTFRGVVGTDLSVNFIQTLLSDANQALYNGAGSMALVAPLGRLVAFTGDKDKLGKSADAVLGASAARHISEARQSGKTLNFTDADSGMIELYRPFEIGNTGVTWTLVLRLPEAAVLADLNAMQAQLADQRQNDIFGMLLVSAVVAGIGLAFIWWVGRGIASPLADVAESMRDIASGEGDLTQRLPVVGRHELGRVAMQFNAFVERIERVMTDVRHSSENVRLSSAEISTGSLDLSRRTENTAASLEQSAAAMEELTSTVASSAGASGQASTLASNAARSAEQGGSMMAEVVGTMKEISASSKEIVSIIGVIDAIAFQTNLLALNASVEAARAGEQGRGFAVVAEEVRSLANRSTKAAKEIKTLIDASVERTSTGETLVQHAGQQMGDIVEQVKRVNDLIGEITTAANEQNTGISQVNQAVSQLDQMTQENAALVEESAAASDALSQEAARLAEIVGTFRVSEFSGPDSSGPSTHSDSGRPVNSSRRTHDEAAHV</sequence>
<proteinExistence type="inferred from homology"/>
<comment type="similarity">
    <text evidence="3">Belongs to the methyl-accepting chemotaxis (MCP) protein family.</text>
</comment>
<protein>
    <submittedName>
        <fullName evidence="10">Methyl-accepting chemotaxis protein</fullName>
    </submittedName>
</protein>
<dbReference type="Pfam" id="PF00015">
    <property type="entry name" value="MCPsignal"/>
    <property type="match status" value="1"/>
</dbReference>
<evidence type="ECO:0000256" key="6">
    <source>
        <dbReference type="SAM" id="MobiDB-lite"/>
    </source>
</evidence>
<dbReference type="RefSeq" id="WP_265896101.1">
    <property type="nucleotide sequence ID" value="NZ_JAPIVE010000002.1"/>
</dbReference>
<evidence type="ECO:0000259" key="9">
    <source>
        <dbReference type="PROSITE" id="PS50885"/>
    </source>
</evidence>
<dbReference type="SMART" id="SM00304">
    <property type="entry name" value="HAMP"/>
    <property type="match status" value="1"/>
</dbReference>
<evidence type="ECO:0000256" key="5">
    <source>
        <dbReference type="SAM" id="Coils"/>
    </source>
</evidence>
<dbReference type="AlphaFoldDB" id="A0AA41ZNH8"/>
<feature type="compositionally biased region" description="Polar residues" evidence="6">
    <location>
        <begin position="690"/>
        <end position="708"/>
    </location>
</feature>
<dbReference type="PROSITE" id="PS50111">
    <property type="entry name" value="CHEMOTAXIS_TRANSDUC_2"/>
    <property type="match status" value="1"/>
</dbReference>
<dbReference type="PRINTS" id="PR00260">
    <property type="entry name" value="CHEMTRNSDUCR"/>
</dbReference>
<dbReference type="SMART" id="SM00283">
    <property type="entry name" value="MA"/>
    <property type="match status" value="1"/>
</dbReference>
<dbReference type="CDD" id="cd11386">
    <property type="entry name" value="MCP_signal"/>
    <property type="match status" value="1"/>
</dbReference>
<dbReference type="CDD" id="cd12913">
    <property type="entry name" value="PDC1_MCP_like"/>
    <property type="match status" value="1"/>
</dbReference>
<accession>A0AA41ZNH8</accession>
<dbReference type="Gene3D" id="3.30.450.20">
    <property type="entry name" value="PAS domain"/>
    <property type="match status" value="1"/>
</dbReference>
<feature type="region of interest" description="Disordered" evidence="6">
    <location>
        <begin position="685"/>
        <end position="718"/>
    </location>
</feature>
<dbReference type="Pfam" id="PF00672">
    <property type="entry name" value="HAMP"/>
    <property type="match status" value="1"/>
</dbReference>
<dbReference type="FunFam" id="1.10.287.950:FF:000001">
    <property type="entry name" value="Methyl-accepting chemotaxis sensory transducer"/>
    <property type="match status" value="1"/>
</dbReference>
<keyword evidence="5" id="KW-0175">Coiled coil</keyword>
<keyword evidence="2 4" id="KW-0807">Transducer</keyword>
<feature type="domain" description="Methyl-accepting transducer" evidence="8">
    <location>
        <begin position="440"/>
        <end position="669"/>
    </location>
</feature>
<keyword evidence="7" id="KW-0472">Membrane</keyword>
<dbReference type="GO" id="GO:0007165">
    <property type="term" value="P:signal transduction"/>
    <property type="evidence" value="ECO:0007669"/>
    <property type="project" value="UniProtKB-KW"/>
</dbReference>
<dbReference type="GO" id="GO:0005886">
    <property type="term" value="C:plasma membrane"/>
    <property type="evidence" value="ECO:0007669"/>
    <property type="project" value="TreeGrafter"/>
</dbReference>
<feature type="transmembrane region" description="Helical" evidence="7">
    <location>
        <begin position="358"/>
        <end position="379"/>
    </location>
</feature>
<reference evidence="10" key="1">
    <citation type="submission" date="2022-11" db="EMBL/GenBank/DDBJ databases">
        <title>Larsenimonas rhizosphaerae sp. nov., isolated from a tidal mudflat.</title>
        <authorList>
            <person name="Lee S.D."/>
            <person name="Kim I.S."/>
        </authorList>
    </citation>
    <scope>NUCLEOTIDE SEQUENCE</scope>
    <source>
        <strain evidence="10">GH2-1</strain>
    </source>
</reference>
<evidence type="ECO:0000256" key="4">
    <source>
        <dbReference type="PROSITE-ProRule" id="PRU00284"/>
    </source>
</evidence>
<evidence type="ECO:0000313" key="11">
    <source>
        <dbReference type="Proteomes" id="UP001165678"/>
    </source>
</evidence>